<dbReference type="Proteomes" id="UP000230233">
    <property type="component" value="Chromosome II"/>
</dbReference>
<proteinExistence type="predicted"/>
<feature type="compositionally biased region" description="Polar residues" evidence="1">
    <location>
        <begin position="42"/>
        <end position="63"/>
    </location>
</feature>
<protein>
    <submittedName>
        <fullName evidence="2">Uncharacterized protein</fullName>
    </submittedName>
</protein>
<evidence type="ECO:0000313" key="3">
    <source>
        <dbReference type="Proteomes" id="UP000230233"/>
    </source>
</evidence>
<name>A0A2G5UUJ8_9PELO</name>
<feature type="region of interest" description="Disordered" evidence="1">
    <location>
        <begin position="35"/>
        <end position="90"/>
    </location>
</feature>
<accession>A0A2G5UUJ8</accession>
<keyword evidence="3" id="KW-1185">Reference proteome</keyword>
<reference evidence="3" key="1">
    <citation type="submission" date="2017-10" db="EMBL/GenBank/DDBJ databases">
        <title>Rapid genome shrinkage in a self-fertile nematode reveals novel sperm competition proteins.</title>
        <authorList>
            <person name="Yin D."/>
            <person name="Schwarz E.M."/>
            <person name="Thomas C.G."/>
            <person name="Felde R.L."/>
            <person name="Korf I.F."/>
            <person name="Cutter A.D."/>
            <person name="Schartner C.M."/>
            <person name="Ralston E.J."/>
            <person name="Meyer B.J."/>
            <person name="Haag E.S."/>
        </authorList>
    </citation>
    <scope>NUCLEOTIDE SEQUENCE [LARGE SCALE GENOMIC DNA]</scope>
    <source>
        <strain evidence="3">JU1422</strain>
    </source>
</reference>
<organism evidence="2 3">
    <name type="scientific">Caenorhabditis nigoni</name>
    <dbReference type="NCBI Taxonomy" id="1611254"/>
    <lineage>
        <taxon>Eukaryota</taxon>
        <taxon>Metazoa</taxon>
        <taxon>Ecdysozoa</taxon>
        <taxon>Nematoda</taxon>
        <taxon>Chromadorea</taxon>
        <taxon>Rhabditida</taxon>
        <taxon>Rhabditina</taxon>
        <taxon>Rhabditomorpha</taxon>
        <taxon>Rhabditoidea</taxon>
        <taxon>Rhabditidae</taxon>
        <taxon>Peloderinae</taxon>
        <taxon>Caenorhabditis</taxon>
    </lineage>
</organism>
<gene>
    <name evidence="2" type="primary">Cnig_chr_II.g4007</name>
    <name evidence="2" type="ORF">B9Z55_004007</name>
</gene>
<dbReference type="AlphaFoldDB" id="A0A2G5UUJ8"/>
<dbReference type="EMBL" id="PDUG01000002">
    <property type="protein sequence ID" value="PIC43190.1"/>
    <property type="molecule type" value="Genomic_DNA"/>
</dbReference>
<sequence>MSLSCTITKIQMQKGLTQTKSIGCANTKWFRDSRLSYHGPSRESNPQDPSAATDSLPTAPSRSTLERGEKGVYKVAQRAQRMEGGERKEGSLGGQILISLMIFC</sequence>
<feature type="compositionally biased region" description="Basic and acidic residues" evidence="1">
    <location>
        <begin position="80"/>
        <end position="90"/>
    </location>
</feature>
<evidence type="ECO:0000313" key="2">
    <source>
        <dbReference type="EMBL" id="PIC43190.1"/>
    </source>
</evidence>
<evidence type="ECO:0000256" key="1">
    <source>
        <dbReference type="SAM" id="MobiDB-lite"/>
    </source>
</evidence>
<comment type="caution">
    <text evidence="2">The sequence shown here is derived from an EMBL/GenBank/DDBJ whole genome shotgun (WGS) entry which is preliminary data.</text>
</comment>